<evidence type="ECO:0000256" key="1">
    <source>
        <dbReference type="SAM" id="MobiDB-lite"/>
    </source>
</evidence>
<dbReference type="AlphaFoldDB" id="A0A0H5Q0D1"/>
<feature type="compositionally biased region" description="Basic and acidic residues" evidence="1">
    <location>
        <begin position="171"/>
        <end position="181"/>
    </location>
</feature>
<feature type="transmembrane region" description="Helical" evidence="2">
    <location>
        <begin position="223"/>
        <end position="245"/>
    </location>
</feature>
<feature type="transmembrane region" description="Helical" evidence="2">
    <location>
        <begin position="251"/>
        <end position="273"/>
    </location>
</feature>
<feature type="compositionally biased region" description="Basic residues" evidence="1">
    <location>
        <begin position="192"/>
        <end position="203"/>
    </location>
</feature>
<evidence type="ECO:0000313" key="3">
    <source>
        <dbReference type="EMBL" id="CRY95431.1"/>
    </source>
</evidence>
<feature type="compositionally biased region" description="Basic and acidic residues" evidence="1">
    <location>
        <begin position="116"/>
        <end position="135"/>
    </location>
</feature>
<reference evidence="3" key="1">
    <citation type="submission" date="2015-06" db="EMBL/GenBank/DDBJ databases">
        <authorList>
            <person name="Joergensen T."/>
        </authorList>
    </citation>
    <scope>NUCLEOTIDE SEQUENCE</scope>
    <source>
        <plasmid evidence="3">pRGRH0624</plasmid>
    </source>
</reference>
<keyword evidence="3" id="KW-0614">Plasmid</keyword>
<proteinExistence type="predicted"/>
<feature type="compositionally biased region" description="Low complexity" evidence="1">
    <location>
        <begin position="138"/>
        <end position="147"/>
    </location>
</feature>
<feature type="compositionally biased region" description="Basic and acidic residues" evidence="1">
    <location>
        <begin position="86"/>
        <end position="97"/>
    </location>
</feature>
<keyword evidence="2" id="KW-1133">Transmembrane helix</keyword>
<keyword evidence="2" id="KW-0812">Transmembrane</keyword>
<feature type="compositionally biased region" description="Basic residues" evidence="1">
    <location>
        <begin position="153"/>
        <end position="170"/>
    </location>
</feature>
<feature type="compositionally biased region" description="Gly residues" evidence="1">
    <location>
        <begin position="105"/>
        <end position="115"/>
    </location>
</feature>
<reference evidence="3" key="2">
    <citation type="submission" date="2015-07" db="EMBL/GenBank/DDBJ databases">
        <title>Plasmids, circular viruses and viroids from rat gut.</title>
        <authorList>
            <person name="Jorgensen T.J."/>
            <person name="Hansen M.A."/>
            <person name="Xu Z."/>
            <person name="Tabak M.A."/>
            <person name="Sorensen S.J."/>
            <person name="Hansen L.H."/>
        </authorList>
    </citation>
    <scope>NUCLEOTIDE SEQUENCE</scope>
    <source>
        <plasmid evidence="3">pRGRH0624</plasmid>
    </source>
</reference>
<accession>A0A0H5Q0D1</accession>
<protein>
    <submittedName>
        <fullName evidence="3">Uncharacterized protein</fullName>
    </submittedName>
</protein>
<organism evidence="3">
    <name type="scientific">uncultured prokaryote</name>
    <dbReference type="NCBI Taxonomy" id="198431"/>
    <lineage>
        <taxon>unclassified sequences</taxon>
        <taxon>environmental samples</taxon>
    </lineage>
</organism>
<keyword evidence="2" id="KW-0472">Membrane</keyword>
<feature type="region of interest" description="Disordered" evidence="1">
    <location>
        <begin position="53"/>
        <end position="219"/>
    </location>
</feature>
<evidence type="ECO:0000256" key="2">
    <source>
        <dbReference type="SAM" id="Phobius"/>
    </source>
</evidence>
<geneLocation type="plasmid" evidence="3">
    <name>pRGRH0624</name>
</geneLocation>
<name>A0A0H5Q0D1_9ZZZZ</name>
<dbReference type="EMBL" id="LN853251">
    <property type="protein sequence ID" value="CRY95431.1"/>
    <property type="molecule type" value="Genomic_DNA"/>
</dbReference>
<feature type="compositionally biased region" description="Basic and acidic residues" evidence="1">
    <location>
        <begin position="64"/>
        <end position="78"/>
    </location>
</feature>
<sequence>MDNSARLRAKTHENYRLYYQEKKRPPKIGGLSPFFGGVFCPVYGLVRRKNFAGCGGGKTSPPDARGDPREQSPSERSERHNRHAQKRPDGRGRDPRAPGETGTRRAGGGQPGGRGAEARGRRATEDGAAARREQKAVGAPLPRLRPGGDPGARTRRAREARRASRQQRQHKTSERSERREAAQTASGQVRAYKPRKRPRRARARTQACGKASRRAQPSAKRKAPGIILGASCLYCILRVSAAVVTHDRVCAIPFARLTRLFCALAALIAQVIIRQHA</sequence>